<evidence type="ECO:0000313" key="1">
    <source>
        <dbReference type="EMBL" id="KAJ1157145.1"/>
    </source>
</evidence>
<dbReference type="AlphaFoldDB" id="A0AAV7S1L9"/>
<gene>
    <name evidence="1" type="ORF">NDU88_009860</name>
</gene>
<name>A0AAV7S1L9_PLEWA</name>
<accession>A0AAV7S1L9</accession>
<reference evidence="1" key="1">
    <citation type="journal article" date="2022" name="bioRxiv">
        <title>Sequencing and chromosome-scale assembly of the giantPleurodeles waltlgenome.</title>
        <authorList>
            <person name="Brown T."/>
            <person name="Elewa A."/>
            <person name="Iarovenko S."/>
            <person name="Subramanian E."/>
            <person name="Araus A.J."/>
            <person name="Petzold A."/>
            <person name="Susuki M."/>
            <person name="Suzuki K.-i.T."/>
            <person name="Hayashi T."/>
            <person name="Toyoda A."/>
            <person name="Oliveira C."/>
            <person name="Osipova E."/>
            <person name="Leigh N.D."/>
            <person name="Simon A."/>
            <person name="Yun M.H."/>
        </authorList>
    </citation>
    <scope>NUCLEOTIDE SEQUENCE</scope>
    <source>
        <strain evidence="1">20211129_DDA</strain>
        <tissue evidence="1">Liver</tissue>
    </source>
</reference>
<comment type="caution">
    <text evidence="1">The sequence shown here is derived from an EMBL/GenBank/DDBJ whole genome shotgun (WGS) entry which is preliminary data.</text>
</comment>
<sequence>MSVEFILCYRHQPSISVAQRILSVSLHYRICLNDSPNYEQKFKHEMPLPEREYASGSWLSFPPSAASPQLENKRRAGRSSCSIKYCATAEGIYHKNKERTTLMAAIVGVKIMRCHQGETP</sequence>
<keyword evidence="2" id="KW-1185">Reference proteome</keyword>
<proteinExistence type="predicted"/>
<organism evidence="1 2">
    <name type="scientific">Pleurodeles waltl</name>
    <name type="common">Iberian ribbed newt</name>
    <dbReference type="NCBI Taxonomy" id="8319"/>
    <lineage>
        <taxon>Eukaryota</taxon>
        <taxon>Metazoa</taxon>
        <taxon>Chordata</taxon>
        <taxon>Craniata</taxon>
        <taxon>Vertebrata</taxon>
        <taxon>Euteleostomi</taxon>
        <taxon>Amphibia</taxon>
        <taxon>Batrachia</taxon>
        <taxon>Caudata</taxon>
        <taxon>Salamandroidea</taxon>
        <taxon>Salamandridae</taxon>
        <taxon>Pleurodelinae</taxon>
        <taxon>Pleurodeles</taxon>
    </lineage>
</organism>
<dbReference type="Proteomes" id="UP001066276">
    <property type="component" value="Chromosome 5"/>
</dbReference>
<dbReference type="EMBL" id="JANPWB010000009">
    <property type="protein sequence ID" value="KAJ1157145.1"/>
    <property type="molecule type" value="Genomic_DNA"/>
</dbReference>
<evidence type="ECO:0000313" key="2">
    <source>
        <dbReference type="Proteomes" id="UP001066276"/>
    </source>
</evidence>
<protein>
    <submittedName>
        <fullName evidence="1">Uncharacterized protein</fullName>
    </submittedName>
</protein>